<dbReference type="Gene3D" id="3.40.640.10">
    <property type="entry name" value="Type I PLP-dependent aspartate aminotransferase-like (Major domain)"/>
    <property type="match status" value="1"/>
</dbReference>
<dbReference type="PANTHER" id="PTHR11808">
    <property type="entry name" value="TRANS-SULFURATION ENZYME FAMILY MEMBER"/>
    <property type="match status" value="1"/>
</dbReference>
<keyword evidence="3" id="KW-0663">Pyridoxal phosphate</keyword>
<evidence type="ECO:0008006" key="5">
    <source>
        <dbReference type="Google" id="ProtNLM"/>
    </source>
</evidence>
<dbReference type="GO" id="GO:0005737">
    <property type="term" value="C:cytoplasm"/>
    <property type="evidence" value="ECO:0007669"/>
    <property type="project" value="TreeGrafter"/>
</dbReference>
<dbReference type="InterPro" id="IPR000277">
    <property type="entry name" value="Cys/Met-Metab_PyrdxlP-dep_enz"/>
</dbReference>
<dbReference type="Pfam" id="PF01053">
    <property type="entry name" value="Cys_Met_Meta_PP"/>
    <property type="match status" value="1"/>
</dbReference>
<dbReference type="PANTHER" id="PTHR11808:SF15">
    <property type="entry name" value="CYSTATHIONINE GAMMA-LYASE"/>
    <property type="match status" value="1"/>
</dbReference>
<evidence type="ECO:0000313" key="4">
    <source>
        <dbReference type="EMBL" id="SVB26941.1"/>
    </source>
</evidence>
<comment type="cofactor">
    <cofactor evidence="1">
        <name>pyridoxal 5'-phosphate</name>
        <dbReference type="ChEBI" id="CHEBI:597326"/>
    </cofactor>
</comment>
<organism evidence="4">
    <name type="scientific">marine metagenome</name>
    <dbReference type="NCBI Taxonomy" id="408172"/>
    <lineage>
        <taxon>unclassified sequences</taxon>
        <taxon>metagenomes</taxon>
        <taxon>ecological metagenomes</taxon>
    </lineage>
</organism>
<protein>
    <recommendedName>
        <fullName evidence="5">Cystathionine gamma-synthase</fullName>
    </recommendedName>
</protein>
<sequence>IDIAAAANVAQETGARLAVDSTVATPVLTQPLRHGADIVVHSATKYLNGHCDVLAGVTLCAEKDDFWKKICDIRLHTGAVLGSLEAWLLQRSLRTLFLRVRKSSESAMTIAQHFEGHPKIKSVLYPGLPNHPGHEVAKHQMDGGFGGMLSLCVKGDAETALDIVKRCAVFTRATSLGGVESLIEHRYSIEGENSPIPKDLLRLSVGIEAVEDLITDLEQALN</sequence>
<dbReference type="GO" id="GO:0030170">
    <property type="term" value="F:pyridoxal phosphate binding"/>
    <property type="evidence" value="ECO:0007669"/>
    <property type="project" value="InterPro"/>
</dbReference>
<dbReference type="GO" id="GO:0019343">
    <property type="term" value="P:cysteine biosynthetic process via cystathionine"/>
    <property type="evidence" value="ECO:0007669"/>
    <property type="project" value="TreeGrafter"/>
</dbReference>
<dbReference type="Gene3D" id="3.90.1150.10">
    <property type="entry name" value="Aspartate Aminotransferase, domain 1"/>
    <property type="match status" value="1"/>
</dbReference>
<accession>A0A382CMQ9</accession>
<dbReference type="SUPFAM" id="SSF53383">
    <property type="entry name" value="PLP-dependent transferases"/>
    <property type="match status" value="1"/>
</dbReference>
<reference evidence="4" key="1">
    <citation type="submission" date="2018-05" db="EMBL/GenBank/DDBJ databases">
        <authorList>
            <person name="Lanie J.A."/>
            <person name="Ng W.-L."/>
            <person name="Kazmierczak K.M."/>
            <person name="Andrzejewski T.M."/>
            <person name="Davidsen T.M."/>
            <person name="Wayne K.J."/>
            <person name="Tettelin H."/>
            <person name="Glass J.I."/>
            <person name="Rusch D."/>
            <person name="Podicherti R."/>
            <person name="Tsui H.-C.T."/>
            <person name="Winkler M.E."/>
        </authorList>
    </citation>
    <scope>NUCLEOTIDE SEQUENCE</scope>
</reference>
<dbReference type="InterPro" id="IPR015422">
    <property type="entry name" value="PyrdxlP-dep_Trfase_small"/>
</dbReference>
<proteinExistence type="inferred from homology"/>
<dbReference type="InterPro" id="IPR015421">
    <property type="entry name" value="PyrdxlP-dep_Trfase_major"/>
</dbReference>
<dbReference type="GO" id="GO:0019346">
    <property type="term" value="P:transsulfuration"/>
    <property type="evidence" value="ECO:0007669"/>
    <property type="project" value="InterPro"/>
</dbReference>
<dbReference type="InterPro" id="IPR015424">
    <property type="entry name" value="PyrdxlP-dep_Trfase"/>
</dbReference>
<evidence type="ECO:0000256" key="2">
    <source>
        <dbReference type="ARBA" id="ARBA00009077"/>
    </source>
</evidence>
<evidence type="ECO:0000256" key="3">
    <source>
        <dbReference type="ARBA" id="ARBA00022898"/>
    </source>
</evidence>
<name>A0A382CMQ9_9ZZZZ</name>
<gene>
    <name evidence="4" type="ORF">METZ01_LOCUS179795</name>
</gene>
<dbReference type="EMBL" id="UINC01035089">
    <property type="protein sequence ID" value="SVB26941.1"/>
    <property type="molecule type" value="Genomic_DNA"/>
</dbReference>
<dbReference type="AlphaFoldDB" id="A0A382CMQ9"/>
<evidence type="ECO:0000256" key="1">
    <source>
        <dbReference type="ARBA" id="ARBA00001933"/>
    </source>
</evidence>
<feature type="non-terminal residue" evidence="4">
    <location>
        <position position="1"/>
    </location>
</feature>
<dbReference type="GO" id="GO:0004123">
    <property type="term" value="F:cystathionine gamma-lyase activity"/>
    <property type="evidence" value="ECO:0007669"/>
    <property type="project" value="TreeGrafter"/>
</dbReference>
<comment type="similarity">
    <text evidence="2">Belongs to the trans-sulfuration enzymes family.</text>
</comment>